<proteinExistence type="predicted"/>
<protein>
    <submittedName>
        <fullName evidence="1">Uncharacterized protein</fullName>
    </submittedName>
</protein>
<evidence type="ECO:0000313" key="2">
    <source>
        <dbReference type="Proteomes" id="UP000198816"/>
    </source>
</evidence>
<name>A0A1H2X441_THIRO</name>
<gene>
    <name evidence="1" type="ORF">SAMN05421783_1104</name>
</gene>
<dbReference type="Proteomes" id="UP000198816">
    <property type="component" value="Unassembled WGS sequence"/>
</dbReference>
<accession>A0A1H2X441</accession>
<reference evidence="2" key="1">
    <citation type="submission" date="2016-10" db="EMBL/GenBank/DDBJ databases">
        <authorList>
            <person name="Varghese N."/>
            <person name="Submissions S."/>
        </authorList>
    </citation>
    <scope>NUCLEOTIDE SEQUENCE [LARGE SCALE GENOMIC DNA]</scope>
    <source>
        <strain evidence="2">DSM 217</strain>
    </source>
</reference>
<evidence type="ECO:0000313" key="1">
    <source>
        <dbReference type="EMBL" id="SDW87558.1"/>
    </source>
</evidence>
<organism evidence="1 2">
    <name type="scientific">Thiocapsa roseopersicina</name>
    <dbReference type="NCBI Taxonomy" id="1058"/>
    <lineage>
        <taxon>Bacteria</taxon>
        <taxon>Pseudomonadati</taxon>
        <taxon>Pseudomonadota</taxon>
        <taxon>Gammaproteobacteria</taxon>
        <taxon>Chromatiales</taxon>
        <taxon>Chromatiaceae</taxon>
        <taxon>Thiocapsa</taxon>
    </lineage>
</organism>
<dbReference type="AlphaFoldDB" id="A0A1H2X441"/>
<dbReference type="EMBL" id="FNNZ01000010">
    <property type="protein sequence ID" value="SDW87558.1"/>
    <property type="molecule type" value="Genomic_DNA"/>
</dbReference>
<dbReference type="STRING" id="1058.SAMN05421783_1104"/>
<sequence>MFRGTAIRWGGLVHISPKFSALSAEYGVDEAHGAETPGWGMGRAPSSIMRLTRIFPPQVDAAWVSPGFFTGNDIALKGAQLHWRDIQSSSAGWSLLLW</sequence>
<keyword evidence="2" id="KW-1185">Reference proteome</keyword>